<comment type="similarity">
    <text evidence="3">Belongs to the RLP family.</text>
</comment>
<dbReference type="FunFam" id="3.80.10.10:FF:000213">
    <property type="entry name" value="Tyrosine-sulfated glycopeptide receptor 1"/>
    <property type="match status" value="1"/>
</dbReference>
<evidence type="ECO:0000256" key="4">
    <source>
        <dbReference type="ARBA" id="ARBA00022475"/>
    </source>
</evidence>
<dbReference type="SUPFAM" id="SSF52058">
    <property type="entry name" value="L domain-like"/>
    <property type="match status" value="1"/>
</dbReference>
<evidence type="ECO:0000256" key="8">
    <source>
        <dbReference type="ARBA" id="ARBA00022737"/>
    </source>
</evidence>
<keyword evidence="9" id="KW-1133">Transmembrane helix</keyword>
<evidence type="ECO:0000256" key="11">
    <source>
        <dbReference type="ARBA" id="ARBA00023170"/>
    </source>
</evidence>
<dbReference type="Gene3D" id="3.80.10.10">
    <property type="entry name" value="Ribonuclease Inhibitor"/>
    <property type="match status" value="1"/>
</dbReference>
<evidence type="ECO:0000256" key="1">
    <source>
        <dbReference type="ARBA" id="ARBA00004236"/>
    </source>
</evidence>
<dbReference type="InterPro" id="IPR001611">
    <property type="entry name" value="Leu-rich_rpt"/>
</dbReference>
<evidence type="ECO:0000256" key="2">
    <source>
        <dbReference type="ARBA" id="ARBA00004479"/>
    </source>
</evidence>
<keyword evidence="8" id="KW-0677">Repeat</keyword>
<feature type="region of interest" description="Disordered" evidence="13">
    <location>
        <begin position="399"/>
        <end position="420"/>
    </location>
</feature>
<keyword evidence="10" id="KW-0472">Membrane</keyword>
<name>A0A8K0GUE4_9ROSA</name>
<dbReference type="PROSITE" id="PS51450">
    <property type="entry name" value="LRR"/>
    <property type="match status" value="1"/>
</dbReference>
<keyword evidence="4" id="KW-1003">Cell membrane</keyword>
<proteinExistence type="inferred from homology"/>
<dbReference type="OrthoDB" id="676979at2759"/>
<dbReference type="InterPro" id="IPR032675">
    <property type="entry name" value="LRR_dom_sf"/>
</dbReference>
<keyword evidence="11" id="KW-0675">Receptor</keyword>
<feature type="compositionally biased region" description="Polar residues" evidence="13">
    <location>
        <begin position="411"/>
        <end position="420"/>
    </location>
</feature>
<comment type="subcellular location">
    <subcellularLocation>
        <location evidence="1">Cell membrane</location>
    </subcellularLocation>
    <subcellularLocation>
        <location evidence="2">Membrane</location>
        <topology evidence="2">Single-pass type I membrane protein</topology>
    </subcellularLocation>
</comment>
<sequence length="441" mass="48941">MNSWRSSLLNVGLLSFQAQVLTSQILIRCNPKDMRALQDFMSGLETVIEGWSTNFSSNCYDYWTCNFSSSLRGFKDPSSMGRVVKLELNSLKGHILEGVCDNSTRLLFDISSDGFTGIIPDVFHNCSKLQYSLAHSNSFTGSLPISLTNSPILTSLNLRNNLLKGQVDLNYSAMSSLLPIDLGSNRGLIPLWLSHSNNLQLLDFSWNCLSGKIPMWDGNFGILFYMDLSNNSLSGEIPKSITGLRTLVDRNISLEETTQYFPFFLKSNLYTSVLQYNQLLRFPPTLDLSFNNLRGPIWQEFGNLKELHVLDLKFKKMAGAIPSNLSELTSLDNLDLSHNKLSGTIPPSLEKLSFLSKLNVADNQLHGEIPSGGQFLTFTNASFQGNNLCCDHHASPCASKHQLPTEPPNESGRSNSTISSGYKKMPTCLSTFTTIGVSYSH</sequence>
<accession>A0A8K0GUE4</accession>
<evidence type="ECO:0000256" key="12">
    <source>
        <dbReference type="ARBA" id="ARBA00023180"/>
    </source>
</evidence>
<keyword evidence="16" id="KW-1185">Reference proteome</keyword>
<dbReference type="EMBL" id="VOIH02000010">
    <property type="protein sequence ID" value="KAF3434575.1"/>
    <property type="molecule type" value="Genomic_DNA"/>
</dbReference>
<feature type="chain" id="PRO_5035460171" evidence="14">
    <location>
        <begin position="23"/>
        <end position="441"/>
    </location>
</feature>
<reference evidence="15" key="1">
    <citation type="submission" date="2020-03" db="EMBL/GenBank/DDBJ databases">
        <title>A high-quality chromosome-level genome assembly of a woody plant with both climbing and erect habits, Rhamnella rubrinervis.</title>
        <authorList>
            <person name="Lu Z."/>
            <person name="Yang Y."/>
            <person name="Zhu X."/>
            <person name="Sun Y."/>
        </authorList>
    </citation>
    <scope>NUCLEOTIDE SEQUENCE</scope>
    <source>
        <strain evidence="15">BYM</strain>
        <tissue evidence="15">Leaf</tissue>
    </source>
</reference>
<organism evidence="15 16">
    <name type="scientific">Rhamnella rubrinervis</name>
    <dbReference type="NCBI Taxonomy" id="2594499"/>
    <lineage>
        <taxon>Eukaryota</taxon>
        <taxon>Viridiplantae</taxon>
        <taxon>Streptophyta</taxon>
        <taxon>Embryophyta</taxon>
        <taxon>Tracheophyta</taxon>
        <taxon>Spermatophyta</taxon>
        <taxon>Magnoliopsida</taxon>
        <taxon>eudicotyledons</taxon>
        <taxon>Gunneridae</taxon>
        <taxon>Pentapetalae</taxon>
        <taxon>rosids</taxon>
        <taxon>fabids</taxon>
        <taxon>Rosales</taxon>
        <taxon>Rhamnaceae</taxon>
        <taxon>rhamnoid group</taxon>
        <taxon>Rhamneae</taxon>
        <taxon>Rhamnella</taxon>
    </lineage>
</organism>
<evidence type="ECO:0000256" key="9">
    <source>
        <dbReference type="ARBA" id="ARBA00022989"/>
    </source>
</evidence>
<evidence type="ECO:0000313" key="15">
    <source>
        <dbReference type="EMBL" id="KAF3434575.1"/>
    </source>
</evidence>
<dbReference type="PRINTS" id="PR00019">
    <property type="entry name" value="LEURICHRPT"/>
</dbReference>
<keyword evidence="6" id="KW-0812">Transmembrane</keyword>
<dbReference type="PANTHER" id="PTHR48053:SF155">
    <property type="entry name" value="LOW QUALITY PROTEIN: RECEPTOR-LIKE PROTEIN 2"/>
    <property type="match status" value="1"/>
</dbReference>
<feature type="signal peptide" evidence="14">
    <location>
        <begin position="1"/>
        <end position="22"/>
    </location>
</feature>
<evidence type="ECO:0000256" key="5">
    <source>
        <dbReference type="ARBA" id="ARBA00022614"/>
    </source>
</evidence>
<dbReference type="Proteomes" id="UP000796880">
    <property type="component" value="Unassembled WGS sequence"/>
</dbReference>
<evidence type="ECO:0000256" key="7">
    <source>
        <dbReference type="ARBA" id="ARBA00022729"/>
    </source>
</evidence>
<keyword evidence="5" id="KW-0433">Leucine-rich repeat</keyword>
<evidence type="ECO:0000256" key="6">
    <source>
        <dbReference type="ARBA" id="ARBA00022692"/>
    </source>
</evidence>
<dbReference type="GO" id="GO:0005886">
    <property type="term" value="C:plasma membrane"/>
    <property type="evidence" value="ECO:0007669"/>
    <property type="project" value="UniProtKB-SubCell"/>
</dbReference>
<keyword evidence="12" id="KW-0325">Glycoprotein</keyword>
<dbReference type="PANTHER" id="PTHR48053">
    <property type="entry name" value="LEUCINE RICH REPEAT FAMILY PROTEIN, EXPRESSED"/>
    <property type="match status" value="1"/>
</dbReference>
<comment type="caution">
    <text evidence="15">The sequence shown here is derived from an EMBL/GenBank/DDBJ whole genome shotgun (WGS) entry which is preliminary data.</text>
</comment>
<dbReference type="Pfam" id="PF00560">
    <property type="entry name" value="LRR_1"/>
    <property type="match status" value="4"/>
</dbReference>
<evidence type="ECO:0000256" key="14">
    <source>
        <dbReference type="SAM" id="SignalP"/>
    </source>
</evidence>
<evidence type="ECO:0000256" key="13">
    <source>
        <dbReference type="SAM" id="MobiDB-lite"/>
    </source>
</evidence>
<protein>
    <submittedName>
        <fullName evidence="15">Uncharacterized protein</fullName>
    </submittedName>
</protein>
<evidence type="ECO:0000256" key="3">
    <source>
        <dbReference type="ARBA" id="ARBA00009592"/>
    </source>
</evidence>
<dbReference type="AlphaFoldDB" id="A0A8K0GUE4"/>
<keyword evidence="7 14" id="KW-0732">Signal</keyword>
<evidence type="ECO:0000256" key="10">
    <source>
        <dbReference type="ARBA" id="ARBA00023136"/>
    </source>
</evidence>
<evidence type="ECO:0000313" key="16">
    <source>
        <dbReference type="Proteomes" id="UP000796880"/>
    </source>
</evidence>
<gene>
    <name evidence="15" type="ORF">FNV43_RR21660</name>
</gene>
<dbReference type="InterPro" id="IPR051716">
    <property type="entry name" value="Plant_RL_S/T_kinase"/>
</dbReference>